<organism evidence="2 3">
    <name type="scientific">Mycena chlorophos</name>
    <name type="common">Agaric fungus</name>
    <name type="synonym">Agaricus chlorophos</name>
    <dbReference type="NCBI Taxonomy" id="658473"/>
    <lineage>
        <taxon>Eukaryota</taxon>
        <taxon>Fungi</taxon>
        <taxon>Dikarya</taxon>
        <taxon>Basidiomycota</taxon>
        <taxon>Agaricomycotina</taxon>
        <taxon>Agaricomycetes</taxon>
        <taxon>Agaricomycetidae</taxon>
        <taxon>Agaricales</taxon>
        <taxon>Marasmiineae</taxon>
        <taxon>Mycenaceae</taxon>
        <taxon>Mycena</taxon>
    </lineage>
</organism>
<proteinExistence type="predicted"/>
<keyword evidence="3" id="KW-1185">Reference proteome</keyword>
<dbReference type="Proteomes" id="UP000815677">
    <property type="component" value="Unassembled WGS sequence"/>
</dbReference>
<evidence type="ECO:0000313" key="3">
    <source>
        <dbReference type="Proteomes" id="UP000815677"/>
    </source>
</evidence>
<gene>
    <name evidence="2" type="ORF">MCHLO_02051</name>
</gene>
<dbReference type="EMBL" id="DF839725">
    <property type="protein sequence ID" value="GAT44422.1"/>
    <property type="molecule type" value="Genomic_DNA"/>
</dbReference>
<accession>A0ABQ0L1Q3</accession>
<name>A0ABQ0L1Q3_MYCCL</name>
<evidence type="ECO:0000256" key="1">
    <source>
        <dbReference type="SAM" id="Coils"/>
    </source>
</evidence>
<sequence>MSRSSRSKVVVVEDTPEYQYVLTNFRIAHEKVEEQRRQLEEQERQVAQLRARIERLEGGSGLQITAGSNSVDDYSIKSGASQLDKLINRWVSDIIQRPPISLSRIYQACLSDLGTRPAAFTGTPIQVQSLLRHVLADCIAEGFINCLIVTNSKEANIQLSRIHEHIFARDPTVAAVWRRQTFSAAVDTCSQEFSLSIFSEHLPQLTNLLGLPPTTTIESAFHFSRILHGAARSDDAFYRAFVPEVGGTMYPSQIELVKRCLRSENAQGDRVGCTVFPGLVKVGPDGAKTVVRRTVATGSGDSGQGTKSRSFFRSTMANDTEKRALALDDALLGFIGAHTPPSATIDKTVRFLGTYSGTECVLAYAGSPGMLTRAFSKFLMAVQYLAKVLAPFILYRAQLEHRAGKRPKPVSLTTEGLFKFAGQVSAARRIMGFPNILHFIQALSTLERKPPASKFALNLGRIQCLSMLVFYPLEYVAFFTMPSSGPLLRIPDKAAVFAMLWSVRAWGVFTVAKVVEQAAGLREVVRKERELLLDEKERIQLSKQKQKFVHGLLANVSRLPVILHWSVVGGIYRNEMITNGLSLFSALAAVKGGWEVA</sequence>
<feature type="coiled-coil region" evidence="1">
    <location>
        <begin position="22"/>
        <end position="59"/>
    </location>
</feature>
<reference evidence="2" key="1">
    <citation type="submission" date="2014-09" db="EMBL/GenBank/DDBJ databases">
        <title>Genome sequence of the luminous mushroom Mycena chlorophos for searching fungal bioluminescence genes.</title>
        <authorList>
            <person name="Tanaka Y."/>
            <person name="Kasuga D."/>
            <person name="Oba Y."/>
            <person name="Hase S."/>
            <person name="Sato K."/>
            <person name="Oba Y."/>
            <person name="Sakakibara Y."/>
        </authorList>
    </citation>
    <scope>NUCLEOTIDE SEQUENCE</scope>
</reference>
<keyword evidence="1" id="KW-0175">Coiled coil</keyword>
<protein>
    <submittedName>
        <fullName evidence="2">Uncharacterized protein</fullName>
    </submittedName>
</protein>
<evidence type="ECO:0000313" key="2">
    <source>
        <dbReference type="EMBL" id="GAT44422.1"/>
    </source>
</evidence>